<comment type="subcellular location">
    <subcellularLocation>
        <location evidence="1">Cell membrane</location>
        <topology evidence="1">Multi-pass membrane protein</topology>
    </subcellularLocation>
</comment>
<comment type="caution">
    <text evidence="7">The sequence shown here is derived from an EMBL/GenBank/DDBJ whole genome shotgun (WGS) entry which is preliminary data.</text>
</comment>
<name>A0A1U7P2N0_9DEIO</name>
<evidence type="ECO:0000256" key="3">
    <source>
        <dbReference type="ARBA" id="ARBA00022692"/>
    </source>
</evidence>
<reference evidence="7 8" key="1">
    <citation type="submission" date="2017-01" db="EMBL/GenBank/DDBJ databases">
        <title>Genome Analysis of Deinococcus marmoris KOPRI26562.</title>
        <authorList>
            <person name="Kim J.H."/>
            <person name="Oh H.-M."/>
        </authorList>
    </citation>
    <scope>NUCLEOTIDE SEQUENCE [LARGE SCALE GENOMIC DNA]</scope>
    <source>
        <strain evidence="7 8">KOPRI26562</strain>
    </source>
</reference>
<keyword evidence="2" id="KW-1003">Cell membrane</keyword>
<evidence type="ECO:0000313" key="8">
    <source>
        <dbReference type="Proteomes" id="UP000186607"/>
    </source>
</evidence>
<evidence type="ECO:0000256" key="4">
    <source>
        <dbReference type="ARBA" id="ARBA00022989"/>
    </source>
</evidence>
<accession>A0A1U7P2N0</accession>
<evidence type="ECO:0000256" key="1">
    <source>
        <dbReference type="ARBA" id="ARBA00004651"/>
    </source>
</evidence>
<dbReference type="GO" id="GO:0005886">
    <property type="term" value="C:plasma membrane"/>
    <property type="evidence" value="ECO:0007669"/>
    <property type="project" value="UniProtKB-SubCell"/>
</dbReference>
<feature type="transmembrane region" description="Helical" evidence="6">
    <location>
        <begin position="112"/>
        <end position="138"/>
    </location>
</feature>
<dbReference type="STRING" id="249408.BOO71_0002800"/>
<proteinExistence type="predicted"/>
<sequence>MLDASISRDPIVVASVAAVASLPGLVFTLPFGALINGFDRCTLLIVAHTARGLLLGLLAFVLGTAETLAYGTAETLVPSLVDSAHLEDANCALYATSVTGNEFIGPPLGDQLFAAVPGLPFLVNAVSFLGSTALILALPRQPARRAARMVA</sequence>
<keyword evidence="3 6" id="KW-0812">Transmembrane</keyword>
<evidence type="ECO:0000313" key="7">
    <source>
        <dbReference type="EMBL" id="OLV19437.1"/>
    </source>
</evidence>
<dbReference type="EMBL" id="MSTI01000032">
    <property type="protein sequence ID" value="OLV19437.1"/>
    <property type="molecule type" value="Genomic_DNA"/>
</dbReference>
<dbReference type="Proteomes" id="UP000186607">
    <property type="component" value="Unassembled WGS sequence"/>
</dbReference>
<dbReference type="SUPFAM" id="SSF103473">
    <property type="entry name" value="MFS general substrate transporter"/>
    <property type="match status" value="1"/>
</dbReference>
<dbReference type="PANTHER" id="PTHR23513">
    <property type="entry name" value="INTEGRAL MEMBRANE EFFLUX PROTEIN-RELATED"/>
    <property type="match status" value="1"/>
</dbReference>
<dbReference type="InterPro" id="IPR036259">
    <property type="entry name" value="MFS_trans_sf"/>
</dbReference>
<dbReference type="AlphaFoldDB" id="A0A1U7P2N0"/>
<evidence type="ECO:0000256" key="2">
    <source>
        <dbReference type="ARBA" id="ARBA00022475"/>
    </source>
</evidence>
<feature type="transmembrane region" description="Helical" evidence="6">
    <location>
        <begin position="42"/>
        <end position="62"/>
    </location>
</feature>
<feature type="transmembrane region" description="Helical" evidence="6">
    <location>
        <begin position="12"/>
        <end position="35"/>
    </location>
</feature>
<keyword evidence="8" id="KW-1185">Reference proteome</keyword>
<organism evidence="7 8">
    <name type="scientific">Deinococcus marmoris</name>
    <dbReference type="NCBI Taxonomy" id="249408"/>
    <lineage>
        <taxon>Bacteria</taxon>
        <taxon>Thermotogati</taxon>
        <taxon>Deinococcota</taxon>
        <taxon>Deinococci</taxon>
        <taxon>Deinococcales</taxon>
        <taxon>Deinococcaceae</taxon>
        <taxon>Deinococcus</taxon>
    </lineage>
</organism>
<gene>
    <name evidence="7" type="ORF">BOO71_0002800</name>
</gene>
<evidence type="ECO:0000256" key="5">
    <source>
        <dbReference type="ARBA" id="ARBA00023136"/>
    </source>
</evidence>
<protein>
    <submittedName>
        <fullName evidence="7">Antibiotic efflux protein</fullName>
    </submittedName>
</protein>
<keyword evidence="5 6" id="KW-0472">Membrane</keyword>
<keyword evidence="4 6" id="KW-1133">Transmembrane helix</keyword>
<dbReference type="PANTHER" id="PTHR23513:SF6">
    <property type="entry name" value="MAJOR FACILITATOR SUPERFAMILY ASSOCIATED DOMAIN-CONTAINING PROTEIN"/>
    <property type="match status" value="1"/>
</dbReference>
<evidence type="ECO:0000256" key="6">
    <source>
        <dbReference type="SAM" id="Phobius"/>
    </source>
</evidence>